<evidence type="ECO:0000259" key="1">
    <source>
        <dbReference type="PROSITE" id="PS51186"/>
    </source>
</evidence>
<sequence length="199" mass="22370">MLRISHPVATSRLILRPFTAADLDDVWAYQKLPEVARHMLWPARTRDQSERAVDQMVTEDNIAGEGDCLSLAVVWPDAGRVVGQVELVWLSREHRQGELGYVFNPQYQGKGLATEAAAEMLRLGFEALGLHRIVGRCSAQNSASARLLARLGMRQEAHFVHNVRLKGEWKEELVYAMLQHEWRSNESPGQKGDRTATGS</sequence>
<proteinExistence type="predicted"/>
<dbReference type="Proteomes" id="UP001597260">
    <property type="component" value="Unassembled WGS sequence"/>
</dbReference>
<dbReference type="InterPro" id="IPR051531">
    <property type="entry name" value="N-acetyltransferase"/>
</dbReference>
<dbReference type="GO" id="GO:0016746">
    <property type="term" value="F:acyltransferase activity"/>
    <property type="evidence" value="ECO:0007669"/>
    <property type="project" value="UniProtKB-KW"/>
</dbReference>
<dbReference type="RefSeq" id="WP_377576559.1">
    <property type="nucleotide sequence ID" value="NZ_JBHTMP010000064.1"/>
</dbReference>
<feature type="domain" description="N-acetyltransferase" evidence="1">
    <location>
        <begin position="13"/>
        <end position="180"/>
    </location>
</feature>
<organism evidence="2 3">
    <name type="scientific">Micromonospora sonneratiae</name>
    <dbReference type="NCBI Taxonomy" id="1184706"/>
    <lineage>
        <taxon>Bacteria</taxon>
        <taxon>Bacillati</taxon>
        <taxon>Actinomycetota</taxon>
        <taxon>Actinomycetes</taxon>
        <taxon>Micromonosporales</taxon>
        <taxon>Micromonosporaceae</taxon>
        <taxon>Micromonospora</taxon>
    </lineage>
</organism>
<dbReference type="InterPro" id="IPR016181">
    <property type="entry name" value="Acyl_CoA_acyltransferase"/>
</dbReference>
<dbReference type="PROSITE" id="PS51186">
    <property type="entry name" value="GNAT"/>
    <property type="match status" value="1"/>
</dbReference>
<dbReference type="CDD" id="cd04301">
    <property type="entry name" value="NAT_SF"/>
    <property type="match status" value="1"/>
</dbReference>
<evidence type="ECO:0000313" key="2">
    <source>
        <dbReference type="EMBL" id="MFD1324995.1"/>
    </source>
</evidence>
<dbReference type="EMBL" id="JBHTMP010000064">
    <property type="protein sequence ID" value="MFD1324995.1"/>
    <property type="molecule type" value="Genomic_DNA"/>
</dbReference>
<reference evidence="3" key="1">
    <citation type="journal article" date="2019" name="Int. J. Syst. Evol. Microbiol.">
        <title>The Global Catalogue of Microorganisms (GCM) 10K type strain sequencing project: providing services to taxonomists for standard genome sequencing and annotation.</title>
        <authorList>
            <consortium name="The Broad Institute Genomics Platform"/>
            <consortium name="The Broad Institute Genome Sequencing Center for Infectious Disease"/>
            <person name="Wu L."/>
            <person name="Ma J."/>
        </authorList>
    </citation>
    <scope>NUCLEOTIDE SEQUENCE [LARGE SCALE GENOMIC DNA]</scope>
    <source>
        <strain evidence="3">JCM 31037</strain>
    </source>
</reference>
<dbReference type="PANTHER" id="PTHR43792:SF1">
    <property type="entry name" value="N-ACETYLTRANSFERASE DOMAIN-CONTAINING PROTEIN"/>
    <property type="match status" value="1"/>
</dbReference>
<gene>
    <name evidence="2" type="ORF">ACFQ4H_28315</name>
</gene>
<dbReference type="EC" id="2.3.-.-" evidence="2"/>
<dbReference type="PANTHER" id="PTHR43792">
    <property type="entry name" value="GNAT FAMILY, PUTATIVE (AFU_ORTHOLOGUE AFUA_3G00765)-RELATED-RELATED"/>
    <property type="match status" value="1"/>
</dbReference>
<protein>
    <submittedName>
        <fullName evidence="2">GNAT family N-acetyltransferase</fullName>
        <ecNumber evidence="2">2.3.-.-</ecNumber>
    </submittedName>
</protein>
<evidence type="ECO:0000313" key="3">
    <source>
        <dbReference type="Proteomes" id="UP001597260"/>
    </source>
</evidence>
<dbReference type="InterPro" id="IPR000182">
    <property type="entry name" value="GNAT_dom"/>
</dbReference>
<name>A0ABW3YN73_9ACTN</name>
<accession>A0ABW3YN73</accession>
<comment type="caution">
    <text evidence="2">The sequence shown here is derived from an EMBL/GenBank/DDBJ whole genome shotgun (WGS) entry which is preliminary data.</text>
</comment>
<dbReference type="Pfam" id="PF13302">
    <property type="entry name" value="Acetyltransf_3"/>
    <property type="match status" value="1"/>
</dbReference>
<keyword evidence="2" id="KW-0808">Transferase</keyword>
<dbReference type="Gene3D" id="3.40.630.30">
    <property type="match status" value="1"/>
</dbReference>
<dbReference type="SUPFAM" id="SSF55729">
    <property type="entry name" value="Acyl-CoA N-acyltransferases (Nat)"/>
    <property type="match status" value="1"/>
</dbReference>
<keyword evidence="3" id="KW-1185">Reference proteome</keyword>
<keyword evidence="2" id="KW-0012">Acyltransferase</keyword>